<dbReference type="GO" id="GO:0008270">
    <property type="term" value="F:zinc ion binding"/>
    <property type="evidence" value="ECO:0007669"/>
    <property type="project" value="UniProtKB-KW"/>
</dbReference>
<dbReference type="InterPro" id="IPR003616">
    <property type="entry name" value="Post-SET_dom"/>
</dbReference>
<protein>
    <submittedName>
        <fullName evidence="14">(wild Malaysian banana) hypothetical protein</fullName>
    </submittedName>
</protein>
<dbReference type="Gene3D" id="3.30.40.10">
    <property type="entry name" value="Zinc/RING finger domain, C3HC4 (zinc finger)"/>
    <property type="match status" value="1"/>
</dbReference>
<evidence type="ECO:0000256" key="5">
    <source>
        <dbReference type="ARBA" id="ARBA00022679"/>
    </source>
</evidence>
<dbReference type="InterPro" id="IPR047893">
    <property type="entry name" value="ASHR3-like_SET"/>
</dbReference>
<evidence type="ECO:0000256" key="9">
    <source>
        <dbReference type="ARBA" id="ARBA00022833"/>
    </source>
</evidence>
<keyword evidence="5" id="KW-0808">Transferase</keyword>
<dbReference type="InterPro" id="IPR013083">
    <property type="entry name" value="Znf_RING/FYVE/PHD"/>
</dbReference>
<evidence type="ECO:0000256" key="4">
    <source>
        <dbReference type="ARBA" id="ARBA00022603"/>
    </source>
</evidence>
<evidence type="ECO:0000256" key="6">
    <source>
        <dbReference type="ARBA" id="ARBA00022691"/>
    </source>
</evidence>
<dbReference type="PROSITE" id="PS50280">
    <property type="entry name" value="SET"/>
    <property type="match status" value="1"/>
</dbReference>
<evidence type="ECO:0000256" key="7">
    <source>
        <dbReference type="ARBA" id="ARBA00022723"/>
    </source>
</evidence>
<dbReference type="GO" id="GO:0008168">
    <property type="term" value="F:methyltransferase activity"/>
    <property type="evidence" value="ECO:0007669"/>
    <property type="project" value="UniProtKB-KW"/>
</dbReference>
<keyword evidence="8" id="KW-0863">Zinc-finger</keyword>
<dbReference type="Gene3D" id="2.170.270.10">
    <property type="entry name" value="SET domain"/>
    <property type="match status" value="1"/>
</dbReference>
<dbReference type="AlphaFoldDB" id="A0A8D7B1H5"/>
<dbReference type="InterPro" id="IPR050777">
    <property type="entry name" value="SET2_Histone-Lys_MeTrsfase"/>
</dbReference>
<dbReference type="InterPro" id="IPR001965">
    <property type="entry name" value="Znf_PHD"/>
</dbReference>
<gene>
    <name evidence="14" type="ORF">GSMUA_38830.1</name>
</gene>
<evidence type="ECO:0000256" key="8">
    <source>
        <dbReference type="ARBA" id="ARBA00022771"/>
    </source>
</evidence>
<dbReference type="FunFam" id="2.170.270.10:FF:000043">
    <property type="entry name" value="Histone-lysine N-methyltransferase"/>
    <property type="match status" value="1"/>
</dbReference>
<dbReference type="GO" id="GO:0032259">
    <property type="term" value="P:methylation"/>
    <property type="evidence" value="ECO:0007669"/>
    <property type="project" value="UniProtKB-KW"/>
</dbReference>
<dbReference type="EMBL" id="HG996473">
    <property type="protein sequence ID" value="CAG1856755.1"/>
    <property type="molecule type" value="Genomic_DNA"/>
</dbReference>
<dbReference type="SUPFAM" id="SSF82199">
    <property type="entry name" value="SET domain"/>
    <property type="match status" value="1"/>
</dbReference>
<evidence type="ECO:0000259" key="13">
    <source>
        <dbReference type="PROSITE" id="PS50868"/>
    </source>
</evidence>
<sequence length="521" mass="59700">MLDHDNLLPPAAPTTALIQPGDPSSSSSSSSSRPETLDGDADLDRKWSRRPRFPVSTRGTCAVLKRERKAGKKVADGKASLEDHVRAWKEKRMAAGVSERECFLPFLTNAPRMVDCRICNRCIYPGEEVQCSVLGCQEAYHLTCAKQLIGSFTAKIFKCPQHGCFVCKQKAYWRCVRCEVAAHAKCAPWPADVIYLKNRPGRAVCWRHSSDWHLEKEHADTTWDVEEAFLRLPLPYADEEFKMGCILKDVMENKTEPSPYVHIRRNVYLIKKKRDGTETGGGCTNCNANSTCKENCECSRGLSISCSKDCHCSDMCRNRPFRKEKKIKVVKTEYCGWGVVALEVMEKGDFVIEYIGEVIDDALCEQRLWDMKHRGDQKFYMCEIHKDFIIDATFKGNTSRFLNHSCDPNCKLEKWQVDGETRVGVFASRSIDIGEPLTYDYRFVHFGPMVKCYCGASNCQEYLGSKKKINQMLSCWGCKRKRSFMAHHAKQISFFQSHMHYFCKKTRLNIHTQRLTTFCEF</sequence>
<dbReference type="PROSITE" id="PS50868">
    <property type="entry name" value="POST_SET"/>
    <property type="match status" value="1"/>
</dbReference>
<dbReference type="GO" id="GO:0005694">
    <property type="term" value="C:chromosome"/>
    <property type="evidence" value="ECO:0007669"/>
    <property type="project" value="UniProtKB-SubCell"/>
</dbReference>
<organism evidence="14">
    <name type="scientific">Musa acuminata subsp. malaccensis</name>
    <name type="common">Wild banana</name>
    <name type="synonym">Musa malaccensis</name>
    <dbReference type="NCBI Taxonomy" id="214687"/>
    <lineage>
        <taxon>Eukaryota</taxon>
        <taxon>Viridiplantae</taxon>
        <taxon>Streptophyta</taxon>
        <taxon>Embryophyta</taxon>
        <taxon>Tracheophyta</taxon>
        <taxon>Spermatophyta</taxon>
        <taxon>Magnoliopsida</taxon>
        <taxon>Liliopsida</taxon>
        <taxon>Zingiberales</taxon>
        <taxon>Musaceae</taxon>
        <taxon>Musa</taxon>
    </lineage>
</organism>
<dbReference type="CDD" id="cd19175">
    <property type="entry name" value="SET_ASHR3-like"/>
    <property type="match status" value="1"/>
</dbReference>
<keyword evidence="10" id="KW-0539">Nucleus</keyword>
<dbReference type="PROSITE" id="PS51578">
    <property type="entry name" value="SAM_MT43_SET2_2"/>
    <property type="match status" value="1"/>
</dbReference>
<feature type="domain" description="Post-SET" evidence="13">
    <location>
        <begin position="448"/>
        <end position="464"/>
    </location>
</feature>
<evidence type="ECO:0000256" key="1">
    <source>
        <dbReference type="ARBA" id="ARBA00004123"/>
    </source>
</evidence>
<keyword evidence="6" id="KW-0949">S-adenosyl-L-methionine</keyword>
<dbReference type="InterPro" id="IPR025787">
    <property type="entry name" value="Hist-Lys_N-MeTrfase_SET2_plant"/>
</dbReference>
<evidence type="ECO:0000256" key="3">
    <source>
        <dbReference type="ARBA" id="ARBA00022454"/>
    </source>
</evidence>
<feature type="region of interest" description="Disordered" evidence="11">
    <location>
        <begin position="1"/>
        <end position="51"/>
    </location>
</feature>
<keyword evidence="4" id="KW-0489">Methyltransferase</keyword>
<keyword evidence="9" id="KW-0862">Zinc</keyword>
<comment type="subcellular location">
    <subcellularLocation>
        <location evidence="2">Chromosome</location>
    </subcellularLocation>
    <subcellularLocation>
        <location evidence="1">Nucleus</location>
    </subcellularLocation>
</comment>
<evidence type="ECO:0000256" key="10">
    <source>
        <dbReference type="ARBA" id="ARBA00023242"/>
    </source>
</evidence>
<evidence type="ECO:0000256" key="11">
    <source>
        <dbReference type="SAM" id="MobiDB-lite"/>
    </source>
</evidence>
<dbReference type="Pfam" id="PF00856">
    <property type="entry name" value="SET"/>
    <property type="match status" value="1"/>
</dbReference>
<keyword evidence="3" id="KW-0158">Chromosome</keyword>
<proteinExistence type="predicted"/>
<dbReference type="PANTHER" id="PTHR22884">
    <property type="entry name" value="SET DOMAIN PROTEINS"/>
    <property type="match status" value="1"/>
</dbReference>
<keyword evidence="7" id="KW-0479">Metal-binding</keyword>
<dbReference type="SMART" id="SM00249">
    <property type="entry name" value="PHD"/>
    <property type="match status" value="2"/>
</dbReference>
<accession>A0A8D7B1H5</accession>
<dbReference type="InterPro" id="IPR046341">
    <property type="entry name" value="SET_dom_sf"/>
</dbReference>
<evidence type="ECO:0000259" key="12">
    <source>
        <dbReference type="PROSITE" id="PS50280"/>
    </source>
</evidence>
<feature type="domain" description="SET" evidence="12">
    <location>
        <begin position="325"/>
        <end position="442"/>
    </location>
</feature>
<reference evidence="14" key="1">
    <citation type="submission" date="2021-03" db="EMBL/GenBank/DDBJ databases">
        <authorList>
            <consortium name="Genoscope - CEA"/>
            <person name="William W."/>
        </authorList>
    </citation>
    <scope>NUCLEOTIDE SEQUENCE</scope>
    <source>
        <strain evidence="14">Doubled-haploid Pahang</strain>
    </source>
</reference>
<evidence type="ECO:0000313" key="14">
    <source>
        <dbReference type="EMBL" id="CAG1856755.1"/>
    </source>
</evidence>
<dbReference type="SMART" id="SM00317">
    <property type="entry name" value="SET"/>
    <property type="match status" value="1"/>
</dbReference>
<evidence type="ECO:0000256" key="2">
    <source>
        <dbReference type="ARBA" id="ARBA00004286"/>
    </source>
</evidence>
<name>A0A8D7B1H5_MUSAM</name>
<dbReference type="InterPro" id="IPR001214">
    <property type="entry name" value="SET_dom"/>
</dbReference>
<dbReference type="GO" id="GO:0005634">
    <property type="term" value="C:nucleus"/>
    <property type="evidence" value="ECO:0007669"/>
    <property type="project" value="UniProtKB-SubCell"/>
</dbReference>